<sequence length="218" mass="22556">MLSTLLTFIFGDAGRRSGTRESTGPAASGDGSGTGAPSLLGPGASAALGARESAAAAGKARGADAEHPDLKETGGDSERCPVPPRALLAARSAGSAEGFQGPHAFAQNRLPNRPGAQTPKAKLEVAAQNVIWERKPSTAQRDRIKLMGTQPVGRKGDNGIGVLFFGKGEEGIHFDQLLSWSNQSAETAQLDCKFQGQQDSRDLWALDLGLLKACAPGP</sequence>
<reference evidence="1" key="2">
    <citation type="submission" date="2025-03" db="EMBL/GenBank/DDBJ databases">
        <authorList>
            <consortium name="ELIXIR-Norway"/>
            <consortium name="Elixir Norway"/>
        </authorList>
    </citation>
    <scope>NUCLEOTIDE SEQUENCE</scope>
</reference>
<reference evidence="1" key="1">
    <citation type="submission" date="2023-05" db="EMBL/GenBank/DDBJ databases">
        <authorList>
            <consortium name="ELIXIR-Norway"/>
        </authorList>
    </citation>
    <scope>NUCLEOTIDE SEQUENCE</scope>
</reference>
<organism evidence="1 2">
    <name type="scientific">Rangifer tarandus platyrhynchus</name>
    <name type="common">Svalbard reindeer</name>
    <dbReference type="NCBI Taxonomy" id="3082113"/>
    <lineage>
        <taxon>Eukaryota</taxon>
        <taxon>Metazoa</taxon>
        <taxon>Chordata</taxon>
        <taxon>Craniata</taxon>
        <taxon>Vertebrata</taxon>
        <taxon>Euteleostomi</taxon>
        <taxon>Mammalia</taxon>
        <taxon>Eutheria</taxon>
        <taxon>Laurasiatheria</taxon>
        <taxon>Artiodactyla</taxon>
        <taxon>Ruminantia</taxon>
        <taxon>Pecora</taxon>
        <taxon>Cervidae</taxon>
        <taxon>Odocoileinae</taxon>
        <taxon>Rangifer</taxon>
    </lineage>
</organism>
<protein>
    <submittedName>
        <fullName evidence="1">Uncharacterized protein</fullName>
    </submittedName>
</protein>
<evidence type="ECO:0000313" key="1">
    <source>
        <dbReference type="EMBL" id="CAM9779839.1"/>
    </source>
</evidence>
<gene>
    <name evidence="1" type="ORF">MRATA1EN22A_LOCUS7347</name>
</gene>
<dbReference type="EMBL" id="OX596101">
    <property type="protein sequence ID" value="CAM9779839.1"/>
    <property type="molecule type" value="Genomic_DNA"/>
</dbReference>
<dbReference type="Proteomes" id="UP001162501">
    <property type="component" value="Chromosome 17"/>
</dbReference>
<name>A0AC59YL23_RANTA</name>
<evidence type="ECO:0000313" key="2">
    <source>
        <dbReference type="Proteomes" id="UP001162501"/>
    </source>
</evidence>
<proteinExistence type="predicted"/>
<accession>A0AC59YL23</accession>